<keyword evidence="1" id="KW-0808">Transferase</keyword>
<keyword evidence="2" id="KW-1185">Reference proteome</keyword>
<keyword evidence="1" id="KW-0695">RNA-directed DNA polymerase</keyword>
<name>A0A2B4SN78_STYPI</name>
<reference evidence="2" key="1">
    <citation type="journal article" date="2017" name="bioRxiv">
        <title>Comparative analysis of the genomes of Stylophora pistillata and Acropora digitifera provides evidence for extensive differences between species of corals.</title>
        <authorList>
            <person name="Voolstra C.R."/>
            <person name="Li Y."/>
            <person name="Liew Y.J."/>
            <person name="Baumgarten S."/>
            <person name="Zoccola D."/>
            <person name="Flot J.-F."/>
            <person name="Tambutte S."/>
            <person name="Allemand D."/>
            <person name="Aranda M."/>
        </authorList>
    </citation>
    <scope>NUCLEOTIDE SEQUENCE [LARGE SCALE GENOMIC DNA]</scope>
</reference>
<dbReference type="AlphaFoldDB" id="A0A2B4SN78"/>
<evidence type="ECO:0000313" key="2">
    <source>
        <dbReference type="Proteomes" id="UP000225706"/>
    </source>
</evidence>
<dbReference type="PANTHER" id="PTHR47510">
    <property type="entry name" value="REVERSE TRANSCRIPTASE DOMAIN-CONTAINING PROTEIN"/>
    <property type="match status" value="1"/>
</dbReference>
<dbReference type="EMBL" id="LSMT01000058">
    <property type="protein sequence ID" value="PFX29967.1"/>
    <property type="molecule type" value="Genomic_DNA"/>
</dbReference>
<sequence>MVLEPTRGNNILDLVLTNNSDMVCGTEGSVWTFSWSTMTIFGYLRTTHMADYTAVGGSAQGAVEMTACICSDTIISDLTLDESTVLAALKALEVGKATGPDEIPAKLLKETASACKIFNKSLRLGSFPSDWKRAKVVNVHKKGARDHVENYLPISLLPIVSKVFKRCVLNGIKDQLYQAISPKQHGFYTGISRVTNLLEALDHIGSLLDSGSQVDTIYLDMSKAFDKVSHRHLIHKLIQTAGVHNRSTDSPAVLRRHHALQSHVRNREEANKNFTLLHVYFGSDLFSHPEETFDVSVVEDFSSDHLAVSFSLFTKLKRMKKSGRSVYNLKKADLSGLKSALRNLSWDTVFVDNDIDASTACWYDMFLSCVDEFVAKMVIKDAK</sequence>
<protein>
    <submittedName>
        <fullName evidence="1">Putative RNA-directed DNA polymerase from transposon X-element</fullName>
    </submittedName>
</protein>
<evidence type="ECO:0000313" key="1">
    <source>
        <dbReference type="EMBL" id="PFX29967.1"/>
    </source>
</evidence>
<dbReference type="Proteomes" id="UP000225706">
    <property type="component" value="Unassembled WGS sequence"/>
</dbReference>
<dbReference type="PANTHER" id="PTHR47510:SF3">
    <property type="entry name" value="ENDO_EXONUCLEASE_PHOSPHATASE DOMAIN-CONTAINING PROTEIN"/>
    <property type="match status" value="1"/>
</dbReference>
<keyword evidence="1" id="KW-0548">Nucleotidyltransferase</keyword>
<proteinExistence type="predicted"/>
<comment type="caution">
    <text evidence="1">The sequence shown here is derived from an EMBL/GenBank/DDBJ whole genome shotgun (WGS) entry which is preliminary data.</text>
</comment>
<dbReference type="GO" id="GO:0003964">
    <property type="term" value="F:RNA-directed DNA polymerase activity"/>
    <property type="evidence" value="ECO:0007669"/>
    <property type="project" value="UniProtKB-KW"/>
</dbReference>
<gene>
    <name evidence="1" type="ORF">AWC38_SpisGene5288</name>
</gene>
<organism evidence="1 2">
    <name type="scientific">Stylophora pistillata</name>
    <name type="common">Smooth cauliflower coral</name>
    <dbReference type="NCBI Taxonomy" id="50429"/>
    <lineage>
        <taxon>Eukaryota</taxon>
        <taxon>Metazoa</taxon>
        <taxon>Cnidaria</taxon>
        <taxon>Anthozoa</taxon>
        <taxon>Hexacorallia</taxon>
        <taxon>Scleractinia</taxon>
        <taxon>Astrocoeniina</taxon>
        <taxon>Pocilloporidae</taxon>
        <taxon>Stylophora</taxon>
    </lineage>
</organism>
<accession>A0A2B4SN78</accession>